<reference evidence="3 4" key="1">
    <citation type="journal article" date="2015" name="Front. Microbiol.">
        <title>Genome sequence of the plant growth promoting endophytic yeast Rhodotorula graminis WP1.</title>
        <authorList>
            <person name="Firrincieli A."/>
            <person name="Otillar R."/>
            <person name="Salamov A."/>
            <person name="Schmutz J."/>
            <person name="Khan Z."/>
            <person name="Redman R.S."/>
            <person name="Fleck N.D."/>
            <person name="Lindquist E."/>
            <person name="Grigoriev I.V."/>
            <person name="Doty S.L."/>
        </authorList>
    </citation>
    <scope>NUCLEOTIDE SEQUENCE [LARGE SCALE GENOMIC DNA]</scope>
    <source>
        <strain evidence="3 4">WP1</strain>
    </source>
</reference>
<dbReference type="RefSeq" id="XP_018268752.1">
    <property type="nucleotide sequence ID" value="XM_018418011.1"/>
</dbReference>
<dbReference type="GeneID" id="28978459"/>
<dbReference type="InterPro" id="IPR017932">
    <property type="entry name" value="GATase_2_dom"/>
</dbReference>
<gene>
    <name evidence="3" type="ORF">RHOBADRAFT_55781</name>
</gene>
<accession>A0A0P9GZ77</accession>
<dbReference type="GO" id="GO:0061672">
    <property type="term" value="C:glutathione hydrolase complex"/>
    <property type="evidence" value="ECO:0007669"/>
    <property type="project" value="TreeGrafter"/>
</dbReference>
<proteinExistence type="predicted"/>
<dbReference type="PANTHER" id="PTHR43187">
    <property type="entry name" value="GLUTAMINE AMIDOTRANSFERASE DUG3-RELATED"/>
    <property type="match status" value="1"/>
</dbReference>
<organism evidence="3 4">
    <name type="scientific">Rhodotorula graminis (strain WP1)</name>
    <dbReference type="NCBI Taxonomy" id="578459"/>
    <lineage>
        <taxon>Eukaryota</taxon>
        <taxon>Fungi</taxon>
        <taxon>Dikarya</taxon>
        <taxon>Basidiomycota</taxon>
        <taxon>Pucciniomycotina</taxon>
        <taxon>Microbotryomycetes</taxon>
        <taxon>Sporidiobolales</taxon>
        <taxon>Sporidiobolaceae</taxon>
        <taxon>Rhodotorula</taxon>
    </lineage>
</organism>
<dbReference type="Pfam" id="PF13522">
    <property type="entry name" value="GATase_6"/>
    <property type="match status" value="1"/>
</dbReference>
<feature type="region of interest" description="Disordered" evidence="1">
    <location>
        <begin position="372"/>
        <end position="431"/>
    </location>
</feature>
<dbReference type="EMBL" id="KQ474086">
    <property type="protein sequence ID" value="KPV72703.1"/>
    <property type="molecule type" value="Genomic_DNA"/>
</dbReference>
<dbReference type="AlphaFoldDB" id="A0A0P9GZ77"/>
<dbReference type="STRING" id="578459.A0A0P9GZ77"/>
<dbReference type="Gene3D" id="3.60.20.10">
    <property type="entry name" value="Glutamine Phosphoribosylpyrophosphate, subunit 1, domain 1"/>
    <property type="match status" value="1"/>
</dbReference>
<dbReference type="PROSITE" id="PS51278">
    <property type="entry name" value="GATASE_TYPE_2"/>
    <property type="match status" value="1"/>
</dbReference>
<dbReference type="OrthoDB" id="444432at2759"/>
<dbReference type="GO" id="GO:0006751">
    <property type="term" value="P:glutathione catabolic process"/>
    <property type="evidence" value="ECO:0007669"/>
    <property type="project" value="TreeGrafter"/>
</dbReference>
<feature type="compositionally biased region" description="Polar residues" evidence="1">
    <location>
        <begin position="420"/>
        <end position="431"/>
    </location>
</feature>
<dbReference type="GO" id="GO:0008242">
    <property type="term" value="F:omega peptidase activity"/>
    <property type="evidence" value="ECO:0007669"/>
    <property type="project" value="TreeGrafter"/>
</dbReference>
<evidence type="ECO:0000259" key="2">
    <source>
        <dbReference type="PROSITE" id="PS51278"/>
    </source>
</evidence>
<dbReference type="PANTHER" id="PTHR43187:SF1">
    <property type="entry name" value="GLUTAMINE AMIDOTRANSFERASE DUG3-RELATED"/>
    <property type="match status" value="1"/>
</dbReference>
<evidence type="ECO:0000313" key="4">
    <source>
        <dbReference type="Proteomes" id="UP000053890"/>
    </source>
</evidence>
<name>A0A0P9GZ77_RHOGW</name>
<protein>
    <recommendedName>
        <fullName evidence="2">Glutamine amidotransferase type-2 domain-containing protein</fullName>
    </recommendedName>
</protein>
<dbReference type="CDD" id="cd01908">
    <property type="entry name" value="YafJ"/>
    <property type="match status" value="1"/>
</dbReference>
<sequence length="431" mass="47972">MFRWIAYFSTQPILVADVILRPEHAIVKQIDEHYLPGIQAPASDGGGPNSFTNVDGFGIGWYSSVPNRYRIHDTPREQYPHPPLEPVVYRNILPPIHDLNLHGLANAIESSTVFGHVRATVGSPVAVANCHPFRAGRLLFMHNGAVGGFIDAQVRILSRLSHSARLTIQGNTDSEHVFALFFTYLDPHGPWMRDYRPQELEDALEHTVSTLITACEPARGWLEGDGRTVRSWLSLNVAVTDGSSFLALRFAHPPEREPPSLYYSSVGGSALDRRYCSHPDGGPDVGDRPRTEHEPHVVVASEPMTRAKGDDWTLMRPGDLLTTSHAELDLVSRHRVQQHRRGTAINKGWFEPRVRPLFLDHDILSPKHASRVVAQPAPVSSSHGTPALVRRARRDSVAQVYADPRLARSPQEHARRRRPVSTSGSDRSTLS</sequence>
<dbReference type="SUPFAM" id="SSF56235">
    <property type="entry name" value="N-terminal nucleophile aminohydrolases (Ntn hydrolases)"/>
    <property type="match status" value="1"/>
</dbReference>
<dbReference type="InterPro" id="IPR052373">
    <property type="entry name" value="Gamma-glu_amide_hydrolase"/>
</dbReference>
<dbReference type="OMA" id="CSEHYLP"/>
<feature type="domain" description="Glutamine amidotransferase type-2" evidence="2">
    <location>
        <begin position="2"/>
        <end position="326"/>
    </location>
</feature>
<evidence type="ECO:0000256" key="1">
    <source>
        <dbReference type="SAM" id="MobiDB-lite"/>
    </source>
</evidence>
<keyword evidence="4" id="KW-1185">Reference proteome</keyword>
<evidence type="ECO:0000313" key="3">
    <source>
        <dbReference type="EMBL" id="KPV72703.1"/>
    </source>
</evidence>
<dbReference type="InterPro" id="IPR029055">
    <property type="entry name" value="Ntn_hydrolases_N"/>
</dbReference>
<dbReference type="Proteomes" id="UP000053890">
    <property type="component" value="Unassembled WGS sequence"/>
</dbReference>
<dbReference type="GO" id="GO:0005737">
    <property type="term" value="C:cytoplasm"/>
    <property type="evidence" value="ECO:0007669"/>
    <property type="project" value="TreeGrafter"/>
</dbReference>